<name>A0A6C0IY11_9ZZZZ</name>
<sequence>MIHQAEDLVRVIDVEKEEIDPFYGYTTLTHKEDGTSWVSNHKFVDANVAASLFGASMDSRVYPNNPVEMKYYPDVAPNMKLFLLRNRVMLEENKRLSDHLSIREKGPVVVHHMTDKPKPMLPPPAPDRELEPPRVIKSLAMKIPAQELGSAPLIPDTFGWEPVF</sequence>
<dbReference type="EMBL" id="MN740290">
    <property type="protein sequence ID" value="QHT98211.1"/>
    <property type="molecule type" value="Genomic_DNA"/>
</dbReference>
<reference evidence="1" key="1">
    <citation type="journal article" date="2020" name="Nature">
        <title>Giant virus diversity and host interactions through global metagenomics.</title>
        <authorList>
            <person name="Schulz F."/>
            <person name="Roux S."/>
            <person name="Paez-Espino D."/>
            <person name="Jungbluth S."/>
            <person name="Walsh D.A."/>
            <person name="Denef V.J."/>
            <person name="McMahon K.D."/>
            <person name="Konstantinidis K.T."/>
            <person name="Eloe-Fadrosh E.A."/>
            <person name="Kyrpides N.C."/>
            <person name="Woyke T."/>
        </authorList>
    </citation>
    <scope>NUCLEOTIDE SEQUENCE</scope>
    <source>
        <strain evidence="1">GVMAG-M-3300025626-8</strain>
    </source>
</reference>
<organism evidence="1">
    <name type="scientific">viral metagenome</name>
    <dbReference type="NCBI Taxonomy" id="1070528"/>
    <lineage>
        <taxon>unclassified sequences</taxon>
        <taxon>metagenomes</taxon>
        <taxon>organismal metagenomes</taxon>
    </lineage>
</organism>
<proteinExistence type="predicted"/>
<evidence type="ECO:0000313" key="1">
    <source>
        <dbReference type="EMBL" id="QHT98211.1"/>
    </source>
</evidence>
<protein>
    <submittedName>
        <fullName evidence="1">Uncharacterized protein</fullName>
    </submittedName>
</protein>
<dbReference type="AlphaFoldDB" id="A0A6C0IY11"/>
<accession>A0A6C0IY11</accession>